<evidence type="ECO:0000313" key="4">
    <source>
        <dbReference type="Proteomes" id="UP001293593"/>
    </source>
</evidence>
<evidence type="ECO:0000256" key="1">
    <source>
        <dbReference type="ARBA" id="ARBA00023054"/>
    </source>
</evidence>
<feature type="compositionally biased region" description="Low complexity" evidence="2">
    <location>
        <begin position="391"/>
        <end position="401"/>
    </location>
</feature>
<feature type="region of interest" description="Disordered" evidence="2">
    <location>
        <begin position="204"/>
        <end position="224"/>
    </location>
</feature>
<accession>A0AAE1JTM1</accession>
<feature type="compositionally biased region" description="Polar residues" evidence="2">
    <location>
        <begin position="205"/>
        <end position="224"/>
    </location>
</feature>
<dbReference type="AlphaFoldDB" id="A0AAE1JTM1"/>
<feature type="region of interest" description="Disordered" evidence="2">
    <location>
        <begin position="251"/>
        <end position="283"/>
    </location>
</feature>
<dbReference type="SUPFAM" id="SSF46565">
    <property type="entry name" value="Chaperone J-domain"/>
    <property type="match status" value="1"/>
</dbReference>
<feature type="compositionally biased region" description="Polar residues" evidence="2">
    <location>
        <begin position="32"/>
        <end position="64"/>
    </location>
</feature>
<dbReference type="GO" id="GO:0030276">
    <property type="term" value="F:clathrin binding"/>
    <property type="evidence" value="ECO:0007669"/>
    <property type="project" value="TreeGrafter"/>
</dbReference>
<evidence type="ECO:0000256" key="2">
    <source>
        <dbReference type="SAM" id="MobiDB-lite"/>
    </source>
</evidence>
<dbReference type="Proteomes" id="UP001293593">
    <property type="component" value="Unassembled WGS sequence"/>
</dbReference>
<organism evidence="3 4">
    <name type="scientific">Acacia crassicarpa</name>
    <name type="common">northern wattle</name>
    <dbReference type="NCBI Taxonomy" id="499986"/>
    <lineage>
        <taxon>Eukaryota</taxon>
        <taxon>Viridiplantae</taxon>
        <taxon>Streptophyta</taxon>
        <taxon>Embryophyta</taxon>
        <taxon>Tracheophyta</taxon>
        <taxon>Spermatophyta</taxon>
        <taxon>Magnoliopsida</taxon>
        <taxon>eudicotyledons</taxon>
        <taxon>Gunneridae</taxon>
        <taxon>Pentapetalae</taxon>
        <taxon>rosids</taxon>
        <taxon>fabids</taxon>
        <taxon>Fabales</taxon>
        <taxon>Fabaceae</taxon>
        <taxon>Caesalpinioideae</taxon>
        <taxon>mimosoid clade</taxon>
        <taxon>Acacieae</taxon>
        <taxon>Acacia</taxon>
    </lineage>
</organism>
<feature type="compositionally biased region" description="Basic residues" evidence="2">
    <location>
        <begin position="314"/>
        <end position="324"/>
    </location>
</feature>
<dbReference type="GO" id="GO:0072583">
    <property type="term" value="P:clathrin-dependent endocytosis"/>
    <property type="evidence" value="ECO:0007669"/>
    <property type="project" value="TreeGrafter"/>
</dbReference>
<feature type="compositionally biased region" description="Polar residues" evidence="2">
    <location>
        <begin position="369"/>
        <end position="378"/>
    </location>
</feature>
<dbReference type="PANTHER" id="PTHR23172:SF68">
    <property type="entry name" value="DNAJ DOMAIN PROTEIN"/>
    <property type="match status" value="1"/>
</dbReference>
<gene>
    <name evidence="3" type="ORF">QN277_017283</name>
</gene>
<evidence type="ECO:0008006" key="5">
    <source>
        <dbReference type="Google" id="ProtNLM"/>
    </source>
</evidence>
<dbReference type="FunFam" id="1.10.287.110:FF:000009">
    <property type="entry name" value="Auxilin-related protein 1"/>
    <property type="match status" value="1"/>
</dbReference>
<dbReference type="GO" id="GO:0072318">
    <property type="term" value="P:clathrin coat disassembly"/>
    <property type="evidence" value="ECO:0007669"/>
    <property type="project" value="TreeGrafter"/>
</dbReference>
<proteinExistence type="predicted"/>
<dbReference type="InterPro" id="IPR036869">
    <property type="entry name" value="J_dom_sf"/>
</dbReference>
<feature type="region of interest" description="Disordered" evidence="2">
    <location>
        <begin position="422"/>
        <end position="445"/>
    </location>
</feature>
<keyword evidence="4" id="KW-1185">Reference proteome</keyword>
<protein>
    <recommendedName>
        <fullName evidence="5">J domain-containing protein</fullName>
    </recommendedName>
</protein>
<evidence type="ECO:0000313" key="3">
    <source>
        <dbReference type="EMBL" id="KAK4273988.1"/>
    </source>
</evidence>
<feature type="region of interest" description="Disordered" evidence="2">
    <location>
        <begin position="1"/>
        <end position="68"/>
    </location>
</feature>
<dbReference type="EMBL" id="JAWXYG010000004">
    <property type="protein sequence ID" value="KAK4273988.1"/>
    <property type="molecule type" value="Genomic_DNA"/>
</dbReference>
<feature type="compositionally biased region" description="Low complexity" evidence="2">
    <location>
        <begin position="350"/>
        <end position="368"/>
    </location>
</feature>
<sequence length="569" mass="61735">MDQFGVLTASYGLKPQGKSAPMASAKQATDYVGSQTGNFGVNTSLHSKSAQHGSRSPQNPTFDNGSFLDDHNGFFGSTDHKKTQHFGSLDDGIDIFGGPSKPAFQSNAGDGNSFGFDSIFTGSNNSVSTSSASSNYVDDIFGGIPDHKSSVPAKTDYGLPTFPSPTKQHVPMVDLLDKIGSLQSKSKTSKSIPEFDDLIPGFGGSSITNNRAPTKVNMPSKQTVTSHDDPFLVFETTSTSVSSGSFLDPLEQMSKLNNSGGTSGSSVTPSLRPPPKPTNAVNINKVNSPVVSSSIDELEEFAMGRVRSNSRAHIHGHENKRHSAAKINKSNGAPDSGKVSKIKTADDLESFFSTGSRSSSAPRSRATTLDQTFDGQMQNKRRSEVPQRVPSGSVASMKKSSSTTSFDDLSLIFDSSLSSTFEEVDGEPEERRKARLGRHQRTEERAAKAVADMKQRNLQTTMEQEERRRIAEALDAQIKRWAAGKEGNLRALLSTLQYVLWPECAWQPVSLTDIITSASVKKVYRKATLCIHPDKVQQKGASLEQRYISEKVFDVLKEAWKKFNAEELS</sequence>
<dbReference type="GO" id="GO:0031982">
    <property type="term" value="C:vesicle"/>
    <property type="evidence" value="ECO:0007669"/>
    <property type="project" value="TreeGrafter"/>
</dbReference>
<dbReference type="GO" id="GO:0005737">
    <property type="term" value="C:cytoplasm"/>
    <property type="evidence" value="ECO:0007669"/>
    <property type="project" value="TreeGrafter"/>
</dbReference>
<name>A0AAE1JTM1_9FABA</name>
<keyword evidence="1" id="KW-0175">Coiled coil</keyword>
<dbReference type="Gene3D" id="1.10.287.110">
    <property type="entry name" value="DnaJ domain"/>
    <property type="match status" value="1"/>
</dbReference>
<dbReference type="PANTHER" id="PTHR23172">
    <property type="entry name" value="AUXILIN/CYCLIN G-ASSOCIATED KINASE-RELATED"/>
    <property type="match status" value="1"/>
</dbReference>
<reference evidence="3" key="1">
    <citation type="submission" date="2023-10" db="EMBL/GenBank/DDBJ databases">
        <title>Chromosome-level genome of the transformable northern wattle, Acacia crassicarpa.</title>
        <authorList>
            <person name="Massaro I."/>
            <person name="Sinha N.R."/>
            <person name="Poethig S."/>
            <person name="Leichty A.R."/>
        </authorList>
    </citation>
    <scope>NUCLEOTIDE SEQUENCE</scope>
    <source>
        <strain evidence="3">Acra3RX</strain>
        <tissue evidence="3">Leaf</tissue>
    </source>
</reference>
<comment type="caution">
    <text evidence="3">The sequence shown here is derived from an EMBL/GenBank/DDBJ whole genome shotgun (WGS) entry which is preliminary data.</text>
</comment>
<feature type="region of interest" description="Disordered" evidence="2">
    <location>
        <begin position="314"/>
        <end position="401"/>
    </location>
</feature>